<dbReference type="InterPro" id="IPR009875">
    <property type="entry name" value="PilZ_domain"/>
</dbReference>
<sequence>MTDETFLYASITNISEMGIFVKTLEPLPIGTRLLLSFAPPGYEPFKLAGVVAWQNQLKLQADNPNPGMGVRFMDLGIQDRERLVEVIRTIAYLRGSN</sequence>
<feature type="domain" description="PilZ" evidence="1">
    <location>
        <begin position="7"/>
        <end position="87"/>
    </location>
</feature>
<reference evidence="2 3" key="1">
    <citation type="submission" date="2021-12" db="EMBL/GenBank/DDBJ databases">
        <title>Discovery of the Pendulisporaceae a myxobacterial family with distinct sporulation behavior and unique specialized metabolism.</title>
        <authorList>
            <person name="Garcia R."/>
            <person name="Popoff A."/>
            <person name="Bader C.D."/>
            <person name="Loehr J."/>
            <person name="Walesch S."/>
            <person name="Walt C."/>
            <person name="Boldt J."/>
            <person name="Bunk B."/>
            <person name="Haeckl F.J.F.P.J."/>
            <person name="Gunesch A.P."/>
            <person name="Birkelbach J."/>
            <person name="Nuebel U."/>
            <person name="Pietschmann T."/>
            <person name="Bach T."/>
            <person name="Mueller R."/>
        </authorList>
    </citation>
    <scope>NUCLEOTIDE SEQUENCE [LARGE SCALE GENOMIC DNA]</scope>
    <source>
        <strain evidence="2 3">MSr11954</strain>
    </source>
</reference>
<keyword evidence="3" id="KW-1185">Reference proteome</keyword>
<accession>A0ABZ2LJS4</accession>
<gene>
    <name evidence="2" type="ORF">LZC94_24315</name>
</gene>
<dbReference type="EMBL" id="CP089984">
    <property type="protein sequence ID" value="WXB10997.1"/>
    <property type="molecule type" value="Genomic_DNA"/>
</dbReference>
<dbReference type="Proteomes" id="UP001370348">
    <property type="component" value="Chromosome"/>
</dbReference>
<dbReference type="Pfam" id="PF07238">
    <property type="entry name" value="PilZ"/>
    <property type="match status" value="1"/>
</dbReference>
<protein>
    <submittedName>
        <fullName evidence="2">PilZ domain-containing protein</fullName>
    </submittedName>
</protein>
<dbReference type="Gene3D" id="2.40.10.220">
    <property type="entry name" value="predicted glycosyltransferase like domains"/>
    <property type="match status" value="1"/>
</dbReference>
<evidence type="ECO:0000313" key="3">
    <source>
        <dbReference type="Proteomes" id="UP001370348"/>
    </source>
</evidence>
<dbReference type="SUPFAM" id="SSF141371">
    <property type="entry name" value="PilZ domain-like"/>
    <property type="match status" value="1"/>
</dbReference>
<organism evidence="2 3">
    <name type="scientific">Pendulispora albinea</name>
    <dbReference type="NCBI Taxonomy" id="2741071"/>
    <lineage>
        <taxon>Bacteria</taxon>
        <taxon>Pseudomonadati</taxon>
        <taxon>Myxococcota</taxon>
        <taxon>Myxococcia</taxon>
        <taxon>Myxococcales</taxon>
        <taxon>Sorangiineae</taxon>
        <taxon>Pendulisporaceae</taxon>
        <taxon>Pendulispora</taxon>
    </lineage>
</organism>
<evidence type="ECO:0000313" key="2">
    <source>
        <dbReference type="EMBL" id="WXB10997.1"/>
    </source>
</evidence>
<proteinExistence type="predicted"/>
<name>A0ABZ2LJS4_9BACT</name>
<evidence type="ECO:0000259" key="1">
    <source>
        <dbReference type="Pfam" id="PF07238"/>
    </source>
</evidence>